<feature type="compositionally biased region" description="Polar residues" evidence="1">
    <location>
        <begin position="26"/>
        <end position="35"/>
    </location>
</feature>
<organism evidence="2 3">
    <name type="scientific">Helicobacter pylori SouthAfrica20</name>
    <dbReference type="NCBI Taxonomy" id="1352356"/>
    <lineage>
        <taxon>Bacteria</taxon>
        <taxon>Pseudomonadati</taxon>
        <taxon>Campylobacterota</taxon>
        <taxon>Epsilonproteobacteria</taxon>
        <taxon>Campylobacterales</taxon>
        <taxon>Helicobacteraceae</taxon>
        <taxon>Helicobacter</taxon>
    </lineage>
</organism>
<name>T1UAN5_HELPX</name>
<dbReference type="EMBL" id="CP006691">
    <property type="protein sequence ID" value="AGT74446.1"/>
    <property type="molecule type" value="Genomic_DNA"/>
</dbReference>
<reference evidence="2 3" key="1">
    <citation type="journal article" date="2013" name="Genome Announc.">
        <title>Genome Sequences of Three hpAfrica2 Strains of Helicobacter pylori.</title>
        <authorList>
            <person name="Duncan S.S."/>
            <person name="Bertoli M.T."/>
            <person name="Kersulyte D."/>
            <person name="Valk P.L."/>
            <person name="Tamma S."/>
            <person name="Segal I."/>
            <person name="McClain M.S."/>
            <person name="Cover T.L."/>
            <person name="Berg D.E."/>
        </authorList>
    </citation>
    <scope>NUCLEOTIDE SEQUENCE [LARGE SCALE GENOMIC DNA]</scope>
    <source>
        <strain evidence="2">SouthAfrica20</strain>
    </source>
</reference>
<dbReference type="HOGENOM" id="CLU_3234539_0_0_7"/>
<proteinExistence type="predicted"/>
<evidence type="ECO:0000313" key="3">
    <source>
        <dbReference type="Proteomes" id="UP000015920"/>
    </source>
</evidence>
<sequence length="43" mass="5119">MHFDSKKRFLIFLKCDNQRPTKNRAKNSIQQIASQKRSDKTLP</sequence>
<gene>
    <name evidence="2" type="ORF">HPSA20_1227</name>
</gene>
<feature type="region of interest" description="Disordered" evidence="1">
    <location>
        <begin position="20"/>
        <end position="43"/>
    </location>
</feature>
<dbReference type="AlphaFoldDB" id="T1UAN5"/>
<dbReference type="PATRIC" id="fig|1352356.3.peg.1198"/>
<accession>T1UAN5</accession>
<dbReference type="KEGG" id="hpys:HPSA20_1227"/>
<evidence type="ECO:0000313" key="2">
    <source>
        <dbReference type="EMBL" id="AGT74446.1"/>
    </source>
</evidence>
<evidence type="ECO:0000256" key="1">
    <source>
        <dbReference type="SAM" id="MobiDB-lite"/>
    </source>
</evidence>
<protein>
    <submittedName>
        <fullName evidence="2">Uncharacterized protein</fullName>
    </submittedName>
</protein>
<dbReference type="Proteomes" id="UP000015920">
    <property type="component" value="Chromosome"/>
</dbReference>